<accession>A0A0A9FDJ5</accession>
<reference evidence="1" key="1">
    <citation type="submission" date="2014-09" db="EMBL/GenBank/DDBJ databases">
        <authorList>
            <person name="Magalhaes I.L.F."/>
            <person name="Oliveira U."/>
            <person name="Santos F.R."/>
            <person name="Vidigal T.H.D.A."/>
            <person name="Brescovit A.D."/>
            <person name="Santos A.J."/>
        </authorList>
    </citation>
    <scope>NUCLEOTIDE SEQUENCE</scope>
    <source>
        <tissue evidence="1">Shoot tissue taken approximately 20 cm above the soil surface</tissue>
    </source>
</reference>
<dbReference type="EMBL" id="GBRH01189710">
    <property type="protein sequence ID" value="JAE08186.1"/>
    <property type="molecule type" value="Transcribed_RNA"/>
</dbReference>
<proteinExistence type="predicted"/>
<sequence>MPCILMFTYNQVNFLV</sequence>
<reference evidence="1" key="2">
    <citation type="journal article" date="2015" name="Data Brief">
        <title>Shoot transcriptome of the giant reed, Arundo donax.</title>
        <authorList>
            <person name="Barrero R.A."/>
            <person name="Guerrero F.D."/>
            <person name="Moolhuijzen P."/>
            <person name="Goolsby J.A."/>
            <person name="Tidwell J."/>
            <person name="Bellgard S.E."/>
            <person name="Bellgard M.I."/>
        </authorList>
    </citation>
    <scope>NUCLEOTIDE SEQUENCE</scope>
    <source>
        <tissue evidence="1">Shoot tissue taken approximately 20 cm above the soil surface</tissue>
    </source>
</reference>
<name>A0A0A9FDJ5_ARUDO</name>
<dbReference type="AlphaFoldDB" id="A0A0A9FDJ5"/>
<organism evidence="1">
    <name type="scientific">Arundo donax</name>
    <name type="common">Giant reed</name>
    <name type="synonym">Donax arundinaceus</name>
    <dbReference type="NCBI Taxonomy" id="35708"/>
    <lineage>
        <taxon>Eukaryota</taxon>
        <taxon>Viridiplantae</taxon>
        <taxon>Streptophyta</taxon>
        <taxon>Embryophyta</taxon>
        <taxon>Tracheophyta</taxon>
        <taxon>Spermatophyta</taxon>
        <taxon>Magnoliopsida</taxon>
        <taxon>Liliopsida</taxon>
        <taxon>Poales</taxon>
        <taxon>Poaceae</taxon>
        <taxon>PACMAD clade</taxon>
        <taxon>Arundinoideae</taxon>
        <taxon>Arundineae</taxon>
        <taxon>Arundo</taxon>
    </lineage>
</organism>
<evidence type="ECO:0000313" key="1">
    <source>
        <dbReference type="EMBL" id="JAE08186.1"/>
    </source>
</evidence>
<protein>
    <submittedName>
        <fullName evidence="1">Uncharacterized protein</fullName>
    </submittedName>
</protein>